<protein>
    <submittedName>
        <fullName evidence="3">Uncharacterized protein</fullName>
    </submittedName>
</protein>
<evidence type="ECO:0000313" key="3">
    <source>
        <dbReference type="EMBL" id="EAG9352514.1"/>
    </source>
</evidence>
<dbReference type="EMBL" id="AABBWO010000007">
    <property type="protein sequence ID" value="EAG4185156.1"/>
    <property type="molecule type" value="Genomic_DNA"/>
</dbReference>
<dbReference type="Proteomes" id="UP000524387">
    <property type="component" value="Unassembled WGS sequence"/>
</dbReference>
<reference evidence="2 5" key="1">
    <citation type="submission" date="2018-06" db="EMBL/GenBank/DDBJ databases">
        <authorList>
            <consortium name="PulseNet: The National Subtyping Network for Foodborne Disease Surveillance"/>
            <person name="Tarr C.L."/>
            <person name="Trees E."/>
            <person name="Katz L.S."/>
            <person name="Carleton-Romer H.A."/>
            <person name="Stroika S."/>
            <person name="Kucerova Z."/>
            <person name="Roache K.F."/>
            <person name="Sabol A.L."/>
            <person name="Besser J."/>
            <person name="Gerner-Smidt P."/>
        </authorList>
    </citation>
    <scope>NUCLEOTIDE SEQUENCE [LARGE SCALE GENOMIC DNA]</scope>
    <source>
        <strain evidence="2 5">PNUSAL003001</strain>
    </source>
</reference>
<feature type="transmembrane region" description="Helical" evidence="1">
    <location>
        <begin position="12"/>
        <end position="34"/>
    </location>
</feature>
<keyword evidence="1" id="KW-0472">Membrane</keyword>
<organism evidence="3 4">
    <name type="scientific">Listeria monocytogenes</name>
    <dbReference type="NCBI Taxonomy" id="1639"/>
    <lineage>
        <taxon>Bacteria</taxon>
        <taxon>Bacillati</taxon>
        <taxon>Bacillota</taxon>
        <taxon>Bacilli</taxon>
        <taxon>Bacillales</taxon>
        <taxon>Listeriaceae</taxon>
        <taxon>Listeria</taxon>
    </lineage>
</organism>
<name>A0A823ILM6_LISMN</name>
<reference evidence="3 4" key="2">
    <citation type="submission" date="2019-04" db="EMBL/GenBank/DDBJ databases">
        <authorList>
            <consortium name="GenomeTrakr network: Whole genome sequencing for foodborne pathogen traceback"/>
        </authorList>
    </citation>
    <scope>NUCLEOTIDE SEQUENCE [LARGE SCALE GENOMIC DNA]</scope>
    <source>
        <strain evidence="3 4">CFSAN072502</strain>
    </source>
</reference>
<keyword evidence="1" id="KW-0812">Transmembrane</keyword>
<evidence type="ECO:0000256" key="1">
    <source>
        <dbReference type="SAM" id="Phobius"/>
    </source>
</evidence>
<evidence type="ECO:0000313" key="2">
    <source>
        <dbReference type="EMBL" id="EAG4185156.1"/>
    </source>
</evidence>
<evidence type="ECO:0000313" key="4">
    <source>
        <dbReference type="Proteomes" id="UP000524387"/>
    </source>
</evidence>
<evidence type="ECO:0000313" key="5">
    <source>
        <dbReference type="Proteomes" id="UP000531172"/>
    </source>
</evidence>
<sequence>MKKYHFSKFNINAGSVTLLVMFSSFFSLSVILSILFSMTWEYYAILSALVIVCFFNFKKFFHGEVAVNEEAFYYRSKAYPYSKYIIECDAKLIRFRSPTARAMPYYRIVIINKDTRAEKLIKVHNAARRYKGADKQMQVKMEELRDQLKQYQS</sequence>
<accession>A0A823ILM6</accession>
<gene>
    <name evidence="2" type="ORF">CAC64_12685</name>
    <name evidence="3" type="ORF">CW895_01560</name>
</gene>
<comment type="caution">
    <text evidence="3">The sequence shown here is derived from an EMBL/GenBank/DDBJ whole genome shotgun (WGS) entry which is preliminary data.</text>
</comment>
<proteinExistence type="predicted"/>
<keyword evidence="1" id="KW-1133">Transmembrane helix</keyword>
<feature type="transmembrane region" description="Helical" evidence="1">
    <location>
        <begin position="40"/>
        <end position="57"/>
    </location>
</feature>
<dbReference type="AlphaFoldDB" id="A0A823ILM6"/>
<dbReference type="Proteomes" id="UP000531172">
    <property type="component" value="Unassembled WGS sequence"/>
</dbReference>
<dbReference type="RefSeq" id="WP_070034195.1">
    <property type="nucleotide sequence ID" value="NZ_CP090057.1"/>
</dbReference>
<dbReference type="EMBL" id="AABEKN010000001">
    <property type="protein sequence ID" value="EAG9352514.1"/>
    <property type="molecule type" value="Genomic_DNA"/>
</dbReference>